<accession>A0AAE0N8P9</accession>
<evidence type="ECO:0000313" key="1">
    <source>
        <dbReference type="EMBL" id="KAK3373589.1"/>
    </source>
</evidence>
<protein>
    <submittedName>
        <fullName evidence="1">Uncharacterized protein</fullName>
    </submittedName>
</protein>
<reference evidence="1" key="1">
    <citation type="journal article" date="2023" name="Mol. Phylogenet. Evol.">
        <title>Genome-scale phylogeny and comparative genomics of the fungal order Sordariales.</title>
        <authorList>
            <person name="Hensen N."/>
            <person name="Bonometti L."/>
            <person name="Westerberg I."/>
            <person name="Brannstrom I.O."/>
            <person name="Guillou S."/>
            <person name="Cros-Aarteil S."/>
            <person name="Calhoun S."/>
            <person name="Haridas S."/>
            <person name="Kuo A."/>
            <person name="Mondo S."/>
            <person name="Pangilinan J."/>
            <person name="Riley R."/>
            <person name="LaButti K."/>
            <person name="Andreopoulos B."/>
            <person name="Lipzen A."/>
            <person name="Chen C."/>
            <person name="Yan M."/>
            <person name="Daum C."/>
            <person name="Ng V."/>
            <person name="Clum A."/>
            <person name="Steindorff A."/>
            <person name="Ohm R.A."/>
            <person name="Martin F."/>
            <person name="Silar P."/>
            <person name="Natvig D.O."/>
            <person name="Lalanne C."/>
            <person name="Gautier V."/>
            <person name="Ament-Velasquez S.L."/>
            <person name="Kruys A."/>
            <person name="Hutchinson M.I."/>
            <person name="Powell A.J."/>
            <person name="Barry K."/>
            <person name="Miller A.N."/>
            <person name="Grigoriev I.V."/>
            <person name="Debuchy R."/>
            <person name="Gladieux P."/>
            <person name="Hiltunen Thoren M."/>
            <person name="Johannesson H."/>
        </authorList>
    </citation>
    <scope>NUCLEOTIDE SEQUENCE</scope>
    <source>
        <strain evidence="1">CBS 958.72</strain>
    </source>
</reference>
<dbReference type="AlphaFoldDB" id="A0AAE0N8P9"/>
<sequence length="105" mass="11848">MRRAMAVPLVPWCLRPALPVRTAALVLKRMDDVYLLRTENLSACAHLYSPTGVCKPENSSGQTHHIAHEKSGKLQCLRLFDQHCISRFGIYTRILQSPHTVVLRG</sequence>
<evidence type="ECO:0000313" key="2">
    <source>
        <dbReference type="Proteomes" id="UP001287356"/>
    </source>
</evidence>
<dbReference type="Proteomes" id="UP001287356">
    <property type="component" value="Unassembled WGS sequence"/>
</dbReference>
<keyword evidence="2" id="KW-1185">Reference proteome</keyword>
<comment type="caution">
    <text evidence="1">The sequence shown here is derived from an EMBL/GenBank/DDBJ whole genome shotgun (WGS) entry which is preliminary data.</text>
</comment>
<reference evidence="1" key="2">
    <citation type="submission" date="2023-06" db="EMBL/GenBank/DDBJ databases">
        <authorList>
            <consortium name="Lawrence Berkeley National Laboratory"/>
            <person name="Haridas S."/>
            <person name="Hensen N."/>
            <person name="Bonometti L."/>
            <person name="Westerberg I."/>
            <person name="Brannstrom I.O."/>
            <person name="Guillou S."/>
            <person name="Cros-Aarteil S."/>
            <person name="Calhoun S."/>
            <person name="Kuo A."/>
            <person name="Mondo S."/>
            <person name="Pangilinan J."/>
            <person name="Riley R."/>
            <person name="Labutti K."/>
            <person name="Andreopoulos B."/>
            <person name="Lipzen A."/>
            <person name="Chen C."/>
            <person name="Yanf M."/>
            <person name="Daum C."/>
            <person name="Ng V."/>
            <person name="Clum A."/>
            <person name="Steindorff A."/>
            <person name="Ohm R."/>
            <person name="Martin F."/>
            <person name="Silar P."/>
            <person name="Natvig D."/>
            <person name="Lalanne C."/>
            <person name="Gautier V."/>
            <person name="Ament-Velasquez S.L."/>
            <person name="Kruys A."/>
            <person name="Hutchinson M.I."/>
            <person name="Powell A.J."/>
            <person name="Barry K."/>
            <person name="Miller A.N."/>
            <person name="Grigoriev I.V."/>
            <person name="Debuchy R."/>
            <person name="Gladieux P."/>
            <person name="Thoren M.H."/>
            <person name="Johannesson H."/>
        </authorList>
    </citation>
    <scope>NUCLEOTIDE SEQUENCE</scope>
    <source>
        <strain evidence="1">CBS 958.72</strain>
    </source>
</reference>
<name>A0AAE0N8P9_9PEZI</name>
<gene>
    <name evidence="1" type="ORF">B0T24DRAFT_623936</name>
</gene>
<organism evidence="1 2">
    <name type="scientific">Lasiosphaeria ovina</name>
    <dbReference type="NCBI Taxonomy" id="92902"/>
    <lineage>
        <taxon>Eukaryota</taxon>
        <taxon>Fungi</taxon>
        <taxon>Dikarya</taxon>
        <taxon>Ascomycota</taxon>
        <taxon>Pezizomycotina</taxon>
        <taxon>Sordariomycetes</taxon>
        <taxon>Sordariomycetidae</taxon>
        <taxon>Sordariales</taxon>
        <taxon>Lasiosphaeriaceae</taxon>
        <taxon>Lasiosphaeria</taxon>
    </lineage>
</organism>
<proteinExistence type="predicted"/>
<dbReference type="EMBL" id="JAULSN010000004">
    <property type="protein sequence ID" value="KAK3373589.1"/>
    <property type="molecule type" value="Genomic_DNA"/>
</dbReference>